<comment type="catalytic activity">
    <reaction evidence="11">
        <text>GTP + H2O = GDP + phosphate + H(+)</text>
        <dbReference type="Rhea" id="RHEA:19669"/>
        <dbReference type="ChEBI" id="CHEBI:15377"/>
        <dbReference type="ChEBI" id="CHEBI:15378"/>
        <dbReference type="ChEBI" id="CHEBI:37565"/>
        <dbReference type="ChEBI" id="CHEBI:43474"/>
        <dbReference type="ChEBI" id="CHEBI:58189"/>
    </reaction>
</comment>
<dbReference type="Proteomes" id="UP000245771">
    <property type="component" value="Unassembled WGS sequence"/>
</dbReference>
<dbReference type="EMBL" id="KZ819607">
    <property type="protein sequence ID" value="PWN31706.1"/>
    <property type="molecule type" value="Genomic_DNA"/>
</dbReference>
<keyword evidence="10" id="KW-0472">Membrane</keyword>
<dbReference type="FunFam" id="3.40.50.300:FF:000638">
    <property type="entry name" value="Transmembrane GTPase Fzo1, putative"/>
    <property type="match status" value="1"/>
</dbReference>
<evidence type="ECO:0000256" key="11">
    <source>
        <dbReference type="ARBA" id="ARBA00048548"/>
    </source>
</evidence>
<dbReference type="InParanoid" id="A0A316V2C9"/>
<organism evidence="14 15">
    <name type="scientific">Meira miltonrushii</name>
    <dbReference type="NCBI Taxonomy" id="1280837"/>
    <lineage>
        <taxon>Eukaryota</taxon>
        <taxon>Fungi</taxon>
        <taxon>Dikarya</taxon>
        <taxon>Basidiomycota</taxon>
        <taxon>Ustilaginomycotina</taxon>
        <taxon>Exobasidiomycetes</taxon>
        <taxon>Exobasidiales</taxon>
        <taxon>Brachybasidiaceae</taxon>
        <taxon>Meira</taxon>
    </lineage>
</organism>
<gene>
    <name evidence="14" type="ORF">FA14DRAFT_127775</name>
</gene>
<dbReference type="Gene3D" id="3.40.50.300">
    <property type="entry name" value="P-loop containing nucleotide triphosphate hydrolases"/>
    <property type="match status" value="1"/>
</dbReference>
<dbReference type="FunCoup" id="A0A316V2C9">
    <property type="interactions" value="40"/>
</dbReference>
<sequence length="798" mass="89018">MEEHEQIYAENRDKLLGAIGESKDLLGELKEYSRERWSIQYPTVVPTYTSEPKKEGKEVTVRPVPARSFSTPLVEAAGDMSVLRLDLKVGSAATTPTGIVHHLEKTAVAQLMDGRMTSSLRQLESLRQRISDTQSKVLVTGDLNAGKSTFVNALLRRKAMPIDQQPCTTVFCEVLDAEKSNNGVEEVHVVDKGVAYDNIDASTYTVHPLSDVEKIMMHAEEMDQQDAPIVKCYCNDTRATQESLLRNGVVDISLIDAPGLNRDSLKTTALFARQEEIDVIVFCVSAENHFTLSAKEFLLNASNDKAYVFIVVNKYDQIQNKERCRARVLEQIRQLSPRTYEDAENLVHFVNSSSVMKQDATEAEVPTSFVQLEAALRDFVLLKRNKSKLLPAQTYLLNLLSDVDFLARANIAVAERELEEAQAALAEARPALQKIRATARKLEAQMEDEEDRVVTRASDGVRSALHNSVEKISLGAPAVEEVSMPEYPGLMAVWEYAHAVRQALLQSMDVAVRQVEDMTRESTDKTLSFFRELGEKNLPVDENNKKQATFDAARMFSKRRQLGTVAALGLSAEMTQVRLSDIFDAKHHLLVITGTTDEDNAKKDHEEEMSMVNSFSIGLGALTLLGGKAFGAKTAMEAFVRITDIAGNPTVRRWALPVCMIASTGMVAWTIIDLPNSIPRNIGRAIARELKQLEPPAALIRDAERDQEGGIITVTSILYTFEEIHARRIGRDARKILRFGGYDVSERFRMAISKQKQFVQTQEDKEKKAGEAQTWFNTARGRASNVCVGLDNLKGWEH</sequence>
<proteinExistence type="predicted"/>
<dbReference type="RefSeq" id="XP_025352008.1">
    <property type="nucleotide sequence ID" value="XM_025496818.1"/>
</dbReference>
<evidence type="ECO:0000256" key="5">
    <source>
        <dbReference type="ARBA" id="ARBA00022801"/>
    </source>
</evidence>
<accession>A0A316V2C9</accession>
<evidence type="ECO:0000256" key="4">
    <source>
        <dbReference type="ARBA" id="ARBA00022787"/>
    </source>
</evidence>
<dbReference type="PANTHER" id="PTHR10465:SF0">
    <property type="entry name" value="SARCALUMENIN"/>
    <property type="match status" value="1"/>
</dbReference>
<dbReference type="PANTHER" id="PTHR10465">
    <property type="entry name" value="TRANSMEMBRANE GTPASE FZO1"/>
    <property type="match status" value="1"/>
</dbReference>
<dbReference type="InterPro" id="IPR045063">
    <property type="entry name" value="Dynamin_N"/>
</dbReference>
<evidence type="ECO:0000256" key="7">
    <source>
        <dbReference type="ARBA" id="ARBA00023054"/>
    </source>
</evidence>
<dbReference type="STRING" id="1280837.A0A316V2C9"/>
<evidence type="ECO:0000256" key="9">
    <source>
        <dbReference type="ARBA" id="ARBA00023134"/>
    </source>
</evidence>
<dbReference type="InterPro" id="IPR027417">
    <property type="entry name" value="P-loop_NTPase"/>
</dbReference>
<evidence type="ECO:0000313" key="14">
    <source>
        <dbReference type="EMBL" id="PWN31706.1"/>
    </source>
</evidence>
<dbReference type="GO" id="GO:0008053">
    <property type="term" value="P:mitochondrial fusion"/>
    <property type="evidence" value="ECO:0007669"/>
    <property type="project" value="TreeGrafter"/>
</dbReference>
<dbReference type="GO" id="GO:0003924">
    <property type="term" value="F:GTPase activity"/>
    <property type="evidence" value="ECO:0007669"/>
    <property type="project" value="InterPro"/>
</dbReference>
<reference evidence="14 15" key="1">
    <citation type="journal article" date="2018" name="Mol. Biol. Evol.">
        <title>Broad Genomic Sampling Reveals a Smut Pathogenic Ancestry of the Fungal Clade Ustilaginomycotina.</title>
        <authorList>
            <person name="Kijpornyongpan T."/>
            <person name="Mondo S.J."/>
            <person name="Barry K."/>
            <person name="Sandor L."/>
            <person name="Lee J."/>
            <person name="Lipzen A."/>
            <person name="Pangilinan J."/>
            <person name="LaButti K."/>
            <person name="Hainaut M."/>
            <person name="Henrissat B."/>
            <person name="Grigoriev I.V."/>
            <person name="Spatafora J.W."/>
            <person name="Aime M.C."/>
        </authorList>
    </citation>
    <scope>NUCLEOTIDE SEQUENCE [LARGE SCALE GENOMIC DNA]</scope>
    <source>
        <strain evidence="14 15">MCA 3882</strain>
    </source>
</reference>
<keyword evidence="3" id="KW-0547">Nucleotide-binding</keyword>
<dbReference type="OrthoDB" id="9984778at2759"/>
<dbReference type="PROSITE" id="PS51718">
    <property type="entry name" value="G_DYNAMIN_2"/>
    <property type="match status" value="1"/>
</dbReference>
<dbReference type="GeneID" id="37018599"/>
<evidence type="ECO:0000256" key="1">
    <source>
        <dbReference type="ARBA" id="ARBA00004374"/>
    </source>
</evidence>
<keyword evidence="9" id="KW-0342">GTP-binding</keyword>
<keyword evidence="5" id="KW-0378">Hydrolase</keyword>
<evidence type="ECO:0000259" key="13">
    <source>
        <dbReference type="PROSITE" id="PS51718"/>
    </source>
</evidence>
<evidence type="ECO:0000256" key="8">
    <source>
        <dbReference type="ARBA" id="ARBA00023128"/>
    </source>
</evidence>
<evidence type="ECO:0000256" key="6">
    <source>
        <dbReference type="ARBA" id="ARBA00022989"/>
    </source>
</evidence>
<feature type="domain" description="Dynamin-type G" evidence="13">
    <location>
        <begin position="131"/>
        <end position="412"/>
    </location>
</feature>
<dbReference type="GO" id="GO:0005741">
    <property type="term" value="C:mitochondrial outer membrane"/>
    <property type="evidence" value="ECO:0007669"/>
    <property type="project" value="UniProtKB-SubCell"/>
</dbReference>
<evidence type="ECO:0000256" key="10">
    <source>
        <dbReference type="ARBA" id="ARBA00023136"/>
    </source>
</evidence>
<keyword evidence="6" id="KW-1133">Transmembrane helix</keyword>
<keyword evidence="8" id="KW-0496">Mitochondrion</keyword>
<evidence type="ECO:0000256" key="12">
    <source>
        <dbReference type="SAM" id="Coils"/>
    </source>
</evidence>
<dbReference type="GO" id="GO:0051646">
    <property type="term" value="P:mitochondrion localization"/>
    <property type="evidence" value="ECO:0007669"/>
    <property type="project" value="TreeGrafter"/>
</dbReference>
<dbReference type="InterPro" id="IPR027094">
    <property type="entry name" value="Mitofusin_fam"/>
</dbReference>
<evidence type="ECO:0000313" key="15">
    <source>
        <dbReference type="Proteomes" id="UP000245771"/>
    </source>
</evidence>
<feature type="coiled-coil region" evidence="12">
    <location>
        <begin position="411"/>
        <end position="452"/>
    </location>
</feature>
<comment type="subcellular location">
    <subcellularLocation>
        <location evidence="1">Mitochondrion outer membrane</location>
        <topology evidence="1">Multi-pass membrane protein</topology>
    </subcellularLocation>
</comment>
<name>A0A316V2C9_9BASI</name>
<keyword evidence="2" id="KW-0812">Transmembrane</keyword>
<keyword evidence="7 12" id="KW-0175">Coiled coil</keyword>
<keyword evidence="15" id="KW-1185">Reference proteome</keyword>
<protein>
    <recommendedName>
        <fullName evidence="13">Dynamin-type G domain-containing protein</fullName>
    </recommendedName>
</protein>
<dbReference type="GO" id="GO:0005525">
    <property type="term" value="F:GTP binding"/>
    <property type="evidence" value="ECO:0007669"/>
    <property type="project" value="UniProtKB-KW"/>
</dbReference>
<dbReference type="AlphaFoldDB" id="A0A316V2C9"/>
<keyword evidence="4" id="KW-1000">Mitochondrion outer membrane</keyword>
<dbReference type="InterPro" id="IPR030381">
    <property type="entry name" value="G_DYNAMIN_dom"/>
</dbReference>
<evidence type="ECO:0000256" key="3">
    <source>
        <dbReference type="ARBA" id="ARBA00022741"/>
    </source>
</evidence>
<evidence type="ECO:0000256" key="2">
    <source>
        <dbReference type="ARBA" id="ARBA00022692"/>
    </source>
</evidence>
<dbReference type="SUPFAM" id="SSF52540">
    <property type="entry name" value="P-loop containing nucleoside triphosphate hydrolases"/>
    <property type="match status" value="1"/>
</dbReference>
<dbReference type="Pfam" id="PF00350">
    <property type="entry name" value="Dynamin_N"/>
    <property type="match status" value="1"/>
</dbReference>